<dbReference type="AlphaFoldDB" id="A0A9P9HUG2"/>
<keyword evidence="1" id="KW-0732">Signal</keyword>
<organism evidence="2 3">
    <name type="scientific">Fusarium solani</name>
    <name type="common">Filamentous fungus</name>
    <dbReference type="NCBI Taxonomy" id="169388"/>
    <lineage>
        <taxon>Eukaryota</taxon>
        <taxon>Fungi</taxon>
        <taxon>Dikarya</taxon>
        <taxon>Ascomycota</taxon>
        <taxon>Pezizomycotina</taxon>
        <taxon>Sordariomycetes</taxon>
        <taxon>Hypocreomycetidae</taxon>
        <taxon>Hypocreales</taxon>
        <taxon>Nectriaceae</taxon>
        <taxon>Fusarium</taxon>
        <taxon>Fusarium solani species complex</taxon>
    </lineage>
</organism>
<feature type="signal peptide" evidence="1">
    <location>
        <begin position="1"/>
        <end position="18"/>
    </location>
</feature>
<name>A0A9P9HUG2_FUSSL</name>
<evidence type="ECO:0000313" key="3">
    <source>
        <dbReference type="Proteomes" id="UP000736672"/>
    </source>
</evidence>
<reference evidence="2" key="1">
    <citation type="journal article" date="2021" name="Nat. Commun.">
        <title>Genetic determinants of endophytism in the Arabidopsis root mycobiome.</title>
        <authorList>
            <person name="Mesny F."/>
            <person name="Miyauchi S."/>
            <person name="Thiergart T."/>
            <person name="Pickel B."/>
            <person name="Atanasova L."/>
            <person name="Karlsson M."/>
            <person name="Huettel B."/>
            <person name="Barry K.W."/>
            <person name="Haridas S."/>
            <person name="Chen C."/>
            <person name="Bauer D."/>
            <person name="Andreopoulos W."/>
            <person name="Pangilinan J."/>
            <person name="LaButti K."/>
            <person name="Riley R."/>
            <person name="Lipzen A."/>
            <person name="Clum A."/>
            <person name="Drula E."/>
            <person name="Henrissat B."/>
            <person name="Kohler A."/>
            <person name="Grigoriev I.V."/>
            <person name="Martin F.M."/>
            <person name="Hacquard S."/>
        </authorList>
    </citation>
    <scope>NUCLEOTIDE SEQUENCE</scope>
    <source>
        <strain evidence="2">FSSC 5 MPI-SDFR-AT-0091</strain>
    </source>
</reference>
<accession>A0A9P9HUG2</accession>
<evidence type="ECO:0000256" key="1">
    <source>
        <dbReference type="SAM" id="SignalP"/>
    </source>
</evidence>
<keyword evidence="3" id="KW-1185">Reference proteome</keyword>
<sequence>MHNPTFCLFSLWAWPAGAGEMQYHTDAAENHAVECCLSDPPSSPSLLLGTTGFQFRGLSREKLGQRRRWTSSWVGSRVLWLISFQYRWGVH</sequence>
<feature type="chain" id="PRO_5040203711" description="Secreted protein" evidence="1">
    <location>
        <begin position="19"/>
        <end position="91"/>
    </location>
</feature>
<proteinExistence type="predicted"/>
<dbReference type="Proteomes" id="UP000736672">
    <property type="component" value="Unassembled WGS sequence"/>
</dbReference>
<gene>
    <name evidence="2" type="ORF">B0J15DRAFT_489673</name>
</gene>
<evidence type="ECO:0008006" key="4">
    <source>
        <dbReference type="Google" id="ProtNLM"/>
    </source>
</evidence>
<evidence type="ECO:0000313" key="2">
    <source>
        <dbReference type="EMBL" id="KAH7263989.1"/>
    </source>
</evidence>
<protein>
    <recommendedName>
        <fullName evidence="4">Secreted protein</fullName>
    </recommendedName>
</protein>
<dbReference type="EMBL" id="JAGTJS010000007">
    <property type="protein sequence ID" value="KAH7263989.1"/>
    <property type="molecule type" value="Genomic_DNA"/>
</dbReference>
<comment type="caution">
    <text evidence="2">The sequence shown here is derived from an EMBL/GenBank/DDBJ whole genome shotgun (WGS) entry which is preliminary data.</text>
</comment>